<dbReference type="PANTHER" id="PTHR33887:SF5">
    <property type="entry name" value="PB1 DOMAIN-CONTAINING PROTEIN"/>
    <property type="match status" value="1"/>
</dbReference>
<gene>
    <name evidence="2" type="ORF">SNE40_009616</name>
</gene>
<dbReference type="Pfam" id="PF15874">
    <property type="entry name" value="Il2rg"/>
    <property type="match status" value="1"/>
</dbReference>
<protein>
    <submittedName>
        <fullName evidence="2">Uncharacterized protein</fullName>
    </submittedName>
</protein>
<feature type="region of interest" description="Disordered" evidence="1">
    <location>
        <begin position="127"/>
        <end position="162"/>
    </location>
</feature>
<evidence type="ECO:0000313" key="2">
    <source>
        <dbReference type="EMBL" id="KAK6181834.1"/>
    </source>
</evidence>
<comment type="caution">
    <text evidence="2">The sequence shown here is derived from an EMBL/GenBank/DDBJ whole genome shotgun (WGS) entry which is preliminary data.</text>
</comment>
<feature type="compositionally biased region" description="Basic residues" evidence="1">
    <location>
        <begin position="143"/>
        <end position="162"/>
    </location>
</feature>
<evidence type="ECO:0000313" key="3">
    <source>
        <dbReference type="Proteomes" id="UP001347796"/>
    </source>
</evidence>
<dbReference type="PANTHER" id="PTHR33887">
    <property type="entry name" value="PB1 DOMAIN-CONTAINING PROTEIN"/>
    <property type="match status" value="1"/>
</dbReference>
<dbReference type="EMBL" id="JAZGQO010000007">
    <property type="protein sequence ID" value="KAK6181834.1"/>
    <property type="molecule type" value="Genomic_DNA"/>
</dbReference>
<keyword evidence="3" id="KW-1185">Reference proteome</keyword>
<dbReference type="AlphaFoldDB" id="A0AAN8JYX3"/>
<reference evidence="2 3" key="1">
    <citation type="submission" date="2024-01" db="EMBL/GenBank/DDBJ databases">
        <title>The genome of the rayed Mediterranean limpet Patella caerulea (Linnaeus, 1758).</title>
        <authorList>
            <person name="Anh-Thu Weber A."/>
            <person name="Halstead-Nussloch G."/>
        </authorList>
    </citation>
    <scope>NUCLEOTIDE SEQUENCE [LARGE SCALE GENOMIC DNA]</scope>
    <source>
        <strain evidence="2">AATW-2023a</strain>
        <tissue evidence="2">Whole specimen</tissue>
    </source>
</reference>
<organism evidence="2 3">
    <name type="scientific">Patella caerulea</name>
    <name type="common">Rayed Mediterranean limpet</name>
    <dbReference type="NCBI Taxonomy" id="87958"/>
    <lineage>
        <taxon>Eukaryota</taxon>
        <taxon>Metazoa</taxon>
        <taxon>Spiralia</taxon>
        <taxon>Lophotrochozoa</taxon>
        <taxon>Mollusca</taxon>
        <taxon>Gastropoda</taxon>
        <taxon>Patellogastropoda</taxon>
        <taxon>Patelloidea</taxon>
        <taxon>Patellidae</taxon>
        <taxon>Patella</taxon>
    </lineage>
</organism>
<dbReference type="Proteomes" id="UP001347796">
    <property type="component" value="Unassembled WGS sequence"/>
</dbReference>
<evidence type="ECO:0000256" key="1">
    <source>
        <dbReference type="SAM" id="MobiDB-lite"/>
    </source>
</evidence>
<sequence length="162" mass="18303">MYIIVKYGNNESLLCNPSCAVINLLSSIKSRTGFANTNKILDLSDETGLVKELDMHKKDYAGKYLTSHSTYVLVQKELIMGENMTQLEGIKSVAVADYDYLYTPLLEQIVELFPEFKVHVQEVEIKKPRRQLAKSPSPAGRFPKSKKGGNKTKTKRSLTPKY</sequence>
<name>A0AAN8JYX3_PATCE</name>
<accession>A0AAN8JYX3</accession>
<dbReference type="InterPro" id="IPR039471">
    <property type="entry name" value="CXorf65-like"/>
</dbReference>
<proteinExistence type="predicted"/>